<dbReference type="Gene3D" id="3.90.280.10">
    <property type="entry name" value="PEBP-like"/>
    <property type="match status" value="1"/>
</dbReference>
<dbReference type="WBParaSite" id="sdigi.contig181.g5771.t1">
    <property type="protein sequence ID" value="sdigi.contig181.g5771.t1"/>
    <property type="gene ID" value="sdigi.contig181.g5771"/>
</dbReference>
<name>A0A915PPD7_9BILA</name>
<dbReference type="SUPFAM" id="SSF49777">
    <property type="entry name" value="PEBP-like"/>
    <property type="match status" value="1"/>
</dbReference>
<proteinExistence type="predicted"/>
<dbReference type="PANTHER" id="PTHR11362">
    <property type="entry name" value="PHOSPHATIDYLETHANOLAMINE-BINDING PROTEIN"/>
    <property type="match status" value="1"/>
</dbReference>
<protein>
    <submittedName>
        <fullName evidence="2">Uncharacterized protein</fullName>
    </submittedName>
</protein>
<keyword evidence="1" id="KW-1185">Reference proteome</keyword>
<dbReference type="InterPro" id="IPR035810">
    <property type="entry name" value="PEBP_euk"/>
</dbReference>
<dbReference type="PANTHER" id="PTHR11362:SF133">
    <property type="entry name" value="LARGE RIBOSOMAL SUBUNIT PROTEIN ML38"/>
    <property type="match status" value="1"/>
</dbReference>
<evidence type="ECO:0000313" key="1">
    <source>
        <dbReference type="Proteomes" id="UP000887581"/>
    </source>
</evidence>
<dbReference type="GO" id="GO:0005762">
    <property type="term" value="C:mitochondrial large ribosomal subunit"/>
    <property type="evidence" value="ECO:0007669"/>
    <property type="project" value="TreeGrafter"/>
</dbReference>
<evidence type="ECO:0000313" key="2">
    <source>
        <dbReference type="WBParaSite" id="sdigi.contig181.g5771.t1"/>
    </source>
</evidence>
<reference evidence="2" key="1">
    <citation type="submission" date="2022-11" db="UniProtKB">
        <authorList>
            <consortium name="WormBaseParasite"/>
        </authorList>
    </citation>
    <scope>IDENTIFICATION</scope>
</reference>
<sequence>MSRASRSIYADIYVKEAHRIKGTPRVARPWRPKVIAWAGPAAFYRNRFYELNAWYKARVTKPLLYPKMHIIDPDDHLMSLKERLAGPETQRYNIGFRKKDLLPVPSPPSEPKNVLMKLSRKMQLLINLKAVEHWQLSIFHHYRIFSDLFHANVFFHNTQNMQLRWGNIALYQGNLINAADTSNKPNVLIESLGGGFNSLILLNLDGNPYDCDGEVVHWLVTNIPDGESVINGTEIVPYLQAVPFKGTGYHRIACLLLRHKEIILRALALCFSFSETLRDRIFSVGQLYKEFEKKWTPSALSFAQVLWDASVNEAVHRIGMKSPIYEYLYNPPIKMEQKEFPLKPQPFNLYLDQFQNPKEVNADMLKRRLQMRTIDKSPEQPRYPDIDYVKHKKNMPFWQHDNLLKENSGFGRYKAIWSNPIKGMESGYDDRIVEEENKWERKNCSFAVEFVCDGALPVHRCVKQRKTSSEHSRDIVPAEHTPDTTYVLTMTLNVYIASITANTEVSSSVSLECPYLQLVINTDSRENANLMFHTTWHLEAEQ</sequence>
<dbReference type="CDD" id="cd00866">
    <property type="entry name" value="PEBP_euk"/>
    <property type="match status" value="1"/>
</dbReference>
<organism evidence="1 2">
    <name type="scientific">Setaria digitata</name>
    <dbReference type="NCBI Taxonomy" id="48799"/>
    <lineage>
        <taxon>Eukaryota</taxon>
        <taxon>Metazoa</taxon>
        <taxon>Ecdysozoa</taxon>
        <taxon>Nematoda</taxon>
        <taxon>Chromadorea</taxon>
        <taxon>Rhabditida</taxon>
        <taxon>Spirurina</taxon>
        <taxon>Spiruromorpha</taxon>
        <taxon>Filarioidea</taxon>
        <taxon>Setariidae</taxon>
        <taxon>Setaria</taxon>
    </lineage>
</organism>
<accession>A0A915PPD7</accession>
<dbReference type="Proteomes" id="UP000887581">
    <property type="component" value="Unplaced"/>
</dbReference>
<dbReference type="InterPro" id="IPR036610">
    <property type="entry name" value="PEBP-like_sf"/>
</dbReference>
<dbReference type="AlphaFoldDB" id="A0A915PPD7"/>